<evidence type="ECO:0000313" key="2">
    <source>
        <dbReference type="Proteomes" id="UP000572817"/>
    </source>
</evidence>
<evidence type="ECO:0000313" key="1">
    <source>
        <dbReference type="EMBL" id="KAF4311423.1"/>
    </source>
</evidence>
<proteinExistence type="predicted"/>
<comment type="caution">
    <text evidence="1">The sequence shown here is derived from an EMBL/GenBank/DDBJ whole genome shotgun (WGS) entry which is preliminary data.</text>
</comment>
<name>A0A8H4J3F9_9PEZI</name>
<accession>A0A8H4J3F9</accession>
<sequence>MGSYHRVLSIFDRPVHDKNKECECDIHPWEVLINNERWTGKIRLIGFVDVFFLICYSTHDRFERGIIVYKEDDAIRNILDAANRTADQLNLEVQNKREVDDKDKAPKYFQFVDEPGNLDYIITSMGHKVDLCAEYPAEDVQKYEIKLRRPRDSSLRGPIYRGITQHSVPDLMHDVVRLGVVSNAEMTSHLITEFASGSHTEDTVRKWMTAISGGAKADHTAIA</sequence>
<keyword evidence="2" id="KW-1185">Reference proteome</keyword>
<dbReference type="Proteomes" id="UP000572817">
    <property type="component" value="Unassembled WGS sequence"/>
</dbReference>
<dbReference type="AlphaFoldDB" id="A0A8H4J3F9"/>
<dbReference type="OrthoDB" id="5227693at2759"/>
<organism evidence="1 2">
    <name type="scientific">Botryosphaeria dothidea</name>
    <dbReference type="NCBI Taxonomy" id="55169"/>
    <lineage>
        <taxon>Eukaryota</taxon>
        <taxon>Fungi</taxon>
        <taxon>Dikarya</taxon>
        <taxon>Ascomycota</taxon>
        <taxon>Pezizomycotina</taxon>
        <taxon>Dothideomycetes</taxon>
        <taxon>Dothideomycetes incertae sedis</taxon>
        <taxon>Botryosphaeriales</taxon>
        <taxon>Botryosphaeriaceae</taxon>
        <taxon>Botryosphaeria</taxon>
    </lineage>
</organism>
<dbReference type="EMBL" id="WWBZ02000009">
    <property type="protein sequence ID" value="KAF4311423.1"/>
    <property type="molecule type" value="Genomic_DNA"/>
</dbReference>
<protein>
    <submittedName>
        <fullName evidence="1">Uncharacterized protein</fullName>
    </submittedName>
</protein>
<gene>
    <name evidence="1" type="ORF">GTA08_BOTSDO12895</name>
</gene>
<reference evidence="1" key="1">
    <citation type="submission" date="2020-04" db="EMBL/GenBank/DDBJ databases">
        <title>Genome Assembly and Annotation of Botryosphaeria dothidea sdau 11-99, a Latent Pathogen of Apple Fruit Ring Rot in China.</title>
        <authorList>
            <person name="Yu C."/>
            <person name="Diao Y."/>
            <person name="Lu Q."/>
            <person name="Zhao J."/>
            <person name="Cui S."/>
            <person name="Peng C."/>
            <person name="He B."/>
            <person name="Liu H."/>
        </authorList>
    </citation>
    <scope>NUCLEOTIDE SEQUENCE [LARGE SCALE GENOMIC DNA]</scope>
    <source>
        <strain evidence="1">Sdau11-99</strain>
    </source>
</reference>